<name>A0A182PD06_9DIPT</name>
<feature type="domain" description="C2H2-type" evidence="7">
    <location>
        <begin position="167"/>
        <end position="194"/>
    </location>
</feature>
<evidence type="ECO:0000256" key="5">
    <source>
        <dbReference type="ARBA" id="ARBA00022833"/>
    </source>
</evidence>
<feature type="domain" description="C2H2-type" evidence="7">
    <location>
        <begin position="691"/>
        <end position="713"/>
    </location>
</feature>
<dbReference type="GO" id="GO:0000981">
    <property type="term" value="F:DNA-binding transcription factor activity, RNA polymerase II-specific"/>
    <property type="evidence" value="ECO:0007669"/>
    <property type="project" value="TreeGrafter"/>
</dbReference>
<feature type="domain" description="C2H2-type" evidence="7">
    <location>
        <begin position="140"/>
        <end position="162"/>
    </location>
</feature>
<keyword evidence="9" id="KW-1185">Reference proteome</keyword>
<evidence type="ECO:0000256" key="3">
    <source>
        <dbReference type="ARBA" id="ARBA00022737"/>
    </source>
</evidence>
<feature type="domain" description="C2H2-type" evidence="7">
    <location>
        <begin position="482"/>
        <end position="510"/>
    </location>
</feature>
<dbReference type="SMART" id="SM00355">
    <property type="entry name" value="ZnF_C2H2"/>
    <property type="match status" value="18"/>
</dbReference>
<feature type="domain" description="C2H2-type" evidence="7">
    <location>
        <begin position="546"/>
        <end position="568"/>
    </location>
</feature>
<reference evidence="9" key="1">
    <citation type="submission" date="2013-03" db="EMBL/GenBank/DDBJ databases">
        <title>The Genome Sequence of Anopheles epiroticus epiroticus2.</title>
        <authorList>
            <consortium name="The Broad Institute Genomics Platform"/>
            <person name="Neafsey D.E."/>
            <person name="Howell P."/>
            <person name="Walker B."/>
            <person name="Young S.K."/>
            <person name="Zeng Q."/>
            <person name="Gargeya S."/>
            <person name="Fitzgerald M."/>
            <person name="Haas B."/>
            <person name="Abouelleil A."/>
            <person name="Allen A.W."/>
            <person name="Alvarado L."/>
            <person name="Arachchi H.M."/>
            <person name="Berlin A.M."/>
            <person name="Chapman S.B."/>
            <person name="Gainer-Dewar J."/>
            <person name="Goldberg J."/>
            <person name="Griggs A."/>
            <person name="Gujja S."/>
            <person name="Hansen M."/>
            <person name="Howarth C."/>
            <person name="Imamovic A."/>
            <person name="Ireland A."/>
            <person name="Larimer J."/>
            <person name="McCowan C."/>
            <person name="Murphy C."/>
            <person name="Pearson M."/>
            <person name="Poon T.W."/>
            <person name="Priest M."/>
            <person name="Roberts A."/>
            <person name="Saif S."/>
            <person name="Shea T."/>
            <person name="Sisk P."/>
            <person name="Sykes S."/>
            <person name="Wortman J."/>
            <person name="Nusbaum C."/>
            <person name="Birren B."/>
        </authorList>
    </citation>
    <scope>NUCLEOTIDE SEQUENCE [LARGE SCALE GENOMIC DNA]</scope>
    <source>
        <strain evidence="9">Epiroticus2</strain>
    </source>
</reference>
<dbReference type="PANTHER" id="PTHR24384:SF218">
    <property type="entry name" value="ZINC FINGER PROTEIN 502"/>
    <property type="match status" value="1"/>
</dbReference>
<feature type="domain" description="C2H2-type" evidence="7">
    <location>
        <begin position="574"/>
        <end position="602"/>
    </location>
</feature>
<dbReference type="InterPro" id="IPR036236">
    <property type="entry name" value="Znf_C2H2_sf"/>
</dbReference>
<dbReference type="Proteomes" id="UP000075885">
    <property type="component" value="Unassembled WGS sequence"/>
</dbReference>
<dbReference type="Pfam" id="PF13912">
    <property type="entry name" value="zf-C2H2_6"/>
    <property type="match status" value="1"/>
</dbReference>
<protein>
    <recommendedName>
        <fullName evidence="7">C2H2-type domain-containing protein</fullName>
    </recommendedName>
</protein>
<keyword evidence="3" id="KW-0677">Repeat</keyword>
<feature type="domain" description="C2H2-type" evidence="7">
    <location>
        <begin position="311"/>
        <end position="339"/>
    </location>
</feature>
<evidence type="ECO:0000259" key="7">
    <source>
        <dbReference type="PROSITE" id="PS50157"/>
    </source>
</evidence>
<dbReference type="GO" id="GO:0008270">
    <property type="term" value="F:zinc ion binding"/>
    <property type="evidence" value="ECO:0007669"/>
    <property type="project" value="UniProtKB-KW"/>
</dbReference>
<feature type="domain" description="C2H2-type" evidence="7">
    <location>
        <begin position="31"/>
        <end position="56"/>
    </location>
</feature>
<dbReference type="InterPro" id="IPR050752">
    <property type="entry name" value="C2H2-ZF_domain"/>
</dbReference>
<organism evidence="8 9">
    <name type="scientific">Anopheles epiroticus</name>
    <dbReference type="NCBI Taxonomy" id="199890"/>
    <lineage>
        <taxon>Eukaryota</taxon>
        <taxon>Metazoa</taxon>
        <taxon>Ecdysozoa</taxon>
        <taxon>Arthropoda</taxon>
        <taxon>Hexapoda</taxon>
        <taxon>Insecta</taxon>
        <taxon>Pterygota</taxon>
        <taxon>Neoptera</taxon>
        <taxon>Endopterygota</taxon>
        <taxon>Diptera</taxon>
        <taxon>Nematocera</taxon>
        <taxon>Culicoidea</taxon>
        <taxon>Culicidae</taxon>
        <taxon>Anophelinae</taxon>
        <taxon>Anopheles</taxon>
    </lineage>
</organism>
<dbReference type="STRING" id="199890.A0A182PD06"/>
<dbReference type="PROSITE" id="PS00028">
    <property type="entry name" value="ZINC_FINGER_C2H2_1"/>
    <property type="match status" value="16"/>
</dbReference>
<evidence type="ECO:0000256" key="4">
    <source>
        <dbReference type="ARBA" id="ARBA00022771"/>
    </source>
</evidence>
<dbReference type="VEuPathDB" id="VectorBase:AEPI004811"/>
<feature type="domain" description="C2H2-type" evidence="7">
    <location>
        <begin position="634"/>
        <end position="661"/>
    </location>
</feature>
<feature type="domain" description="C2H2-type" evidence="7">
    <location>
        <begin position="660"/>
        <end position="683"/>
    </location>
</feature>
<evidence type="ECO:0000256" key="2">
    <source>
        <dbReference type="ARBA" id="ARBA00022723"/>
    </source>
</evidence>
<dbReference type="Gene3D" id="3.30.160.60">
    <property type="entry name" value="Classic Zinc Finger"/>
    <property type="match status" value="8"/>
</dbReference>
<evidence type="ECO:0000313" key="9">
    <source>
        <dbReference type="Proteomes" id="UP000075885"/>
    </source>
</evidence>
<feature type="domain" description="C2H2-type" evidence="7">
    <location>
        <begin position="518"/>
        <end position="546"/>
    </location>
</feature>
<reference evidence="8" key="2">
    <citation type="submission" date="2020-05" db="UniProtKB">
        <authorList>
            <consortium name="EnsemblMetazoa"/>
        </authorList>
    </citation>
    <scope>IDENTIFICATION</scope>
    <source>
        <strain evidence="8">Epiroticus2</strain>
    </source>
</reference>
<comment type="similarity">
    <text evidence="1">Belongs to the krueppel C2H2-type zinc-finger protein family.</text>
</comment>
<evidence type="ECO:0000256" key="6">
    <source>
        <dbReference type="PROSITE-ProRule" id="PRU00042"/>
    </source>
</evidence>
<dbReference type="SUPFAM" id="SSF57667">
    <property type="entry name" value="beta-beta-alpha zinc fingers"/>
    <property type="match status" value="8"/>
</dbReference>
<keyword evidence="4 6" id="KW-0863">Zinc-finger</keyword>
<feature type="domain" description="C2H2-type" evidence="7">
    <location>
        <begin position="257"/>
        <end position="279"/>
    </location>
</feature>
<feature type="domain" description="C2H2-type" evidence="7">
    <location>
        <begin position="194"/>
        <end position="222"/>
    </location>
</feature>
<keyword evidence="5" id="KW-0862">Zinc</keyword>
<sequence>LTDEQIDNQSDNVSIASPKHDATCSAEDGTYCCNECSLEFSDSNDLKKHYDAKHANVIYSWESFGISQISLFDSSDEEMQEQDKWTIHRNAAQVLHPTQVPQTFRCCGCNLIFDTDADLKQHSETTHASNALHVDGDYGFQCNVCYKLFTSSSALGNHQNIQYFLRFQCATCGLLFGTQLQLTRHEFKHMRGKFTCDTCDKIFSTPKSLRIHIKRFHTHPETVRAKEKHICSQCGKSLHSAAYLVCHLKLHSKEEPFRCNLCGARFKLVRYLQWHMAKHKQLYQCKQCESSFKSPSELEEHMNRHTGTRAFFCFICGNGFYNKKNLNKHLQYKHEHPHSNLEFHLLHDAPEIRHYSMTDFPNNAVRNAAQISLMLYHHSDDPYDDPADSLSVESANFKSFSLDKHAIYHCCECVMDFYDSDALEEHYESKHANTIYGWQSFGINEISLFDTSDEEERSEEEAKEIKNTSSVVQETENHKNIYRCCGCKAVFDTSTELQQHSKTVHDPDAIEPDEDKPFQCEICYRTFSTKNRMKEHHKNKYLPLRYQCAICGKMFLKLTQCALHEDSHNIALKVTCDVCGKTFANEVYLTKHKQTMHVDPSSRKKYVCKVCGAQVLSTSYLKVHMQLHAEKDPYSCILCGVGFKTERYLKWHMRKHNALYTCKLCGIPCRDSTDLQEHMNSHSEGMCTQRYQCAICGKMFPKLRQCNLHEGTHNIALKVTCGKLSAFLSLVRRTL</sequence>
<evidence type="ECO:0000313" key="8">
    <source>
        <dbReference type="EnsemblMetazoa" id="AEPI004811-PA"/>
    </source>
</evidence>
<accession>A0A182PD06</accession>
<feature type="domain" description="C2H2-type" evidence="7">
    <location>
        <begin position="606"/>
        <end position="633"/>
    </location>
</feature>
<proteinExistence type="inferred from homology"/>
<evidence type="ECO:0000256" key="1">
    <source>
        <dbReference type="ARBA" id="ARBA00006991"/>
    </source>
</evidence>
<dbReference type="AlphaFoldDB" id="A0A182PD06"/>
<dbReference type="Pfam" id="PF00096">
    <property type="entry name" value="zf-C2H2"/>
    <property type="match status" value="6"/>
</dbReference>
<feature type="domain" description="C2H2-type" evidence="7">
    <location>
        <begin position="283"/>
        <end position="310"/>
    </location>
</feature>
<dbReference type="PANTHER" id="PTHR24384">
    <property type="entry name" value="FINGER PUTATIVE TRANSCRIPTION FACTOR FAMILY-RELATED"/>
    <property type="match status" value="1"/>
</dbReference>
<dbReference type="EnsemblMetazoa" id="AEPI004811-RA">
    <property type="protein sequence ID" value="AEPI004811-PA"/>
    <property type="gene ID" value="AEPI004811"/>
</dbReference>
<keyword evidence="2" id="KW-0479">Metal-binding</keyword>
<dbReference type="InterPro" id="IPR013087">
    <property type="entry name" value="Znf_C2H2_type"/>
</dbReference>
<feature type="domain" description="C2H2-type" evidence="7">
    <location>
        <begin position="104"/>
        <end position="132"/>
    </location>
</feature>
<dbReference type="GO" id="GO:0000978">
    <property type="term" value="F:RNA polymerase II cis-regulatory region sequence-specific DNA binding"/>
    <property type="evidence" value="ECO:0007669"/>
    <property type="project" value="TreeGrafter"/>
</dbReference>
<feature type="domain" description="C2H2-type" evidence="7">
    <location>
        <begin position="229"/>
        <end position="256"/>
    </location>
</feature>
<dbReference type="PROSITE" id="PS50157">
    <property type="entry name" value="ZINC_FINGER_C2H2_2"/>
    <property type="match status" value="17"/>
</dbReference>